<keyword evidence="1" id="KW-0479">Metal-binding</keyword>
<keyword evidence="9" id="KW-1185">Reference proteome</keyword>
<keyword evidence="3" id="KW-0862">Zinc</keyword>
<dbReference type="Pfam" id="PF02148">
    <property type="entry name" value="zf-UBP"/>
    <property type="match status" value="1"/>
</dbReference>
<dbReference type="PROSITE" id="PS50235">
    <property type="entry name" value="USP_3"/>
    <property type="match status" value="1"/>
</dbReference>
<feature type="domain" description="USP" evidence="6">
    <location>
        <begin position="223"/>
        <end position="544"/>
    </location>
</feature>
<dbReference type="OrthoDB" id="289038at2759"/>
<evidence type="ECO:0000259" key="7">
    <source>
        <dbReference type="PROSITE" id="PS50271"/>
    </source>
</evidence>
<dbReference type="InterPro" id="IPR018200">
    <property type="entry name" value="USP_CS"/>
</dbReference>
<dbReference type="Pfam" id="PF00443">
    <property type="entry name" value="UCH"/>
    <property type="match status" value="1"/>
</dbReference>
<evidence type="ECO:0000256" key="3">
    <source>
        <dbReference type="ARBA" id="ARBA00022833"/>
    </source>
</evidence>
<dbReference type="InterPro" id="IPR013083">
    <property type="entry name" value="Znf_RING/FYVE/PHD"/>
</dbReference>
<feature type="domain" description="UBP-type" evidence="7">
    <location>
        <begin position="54"/>
        <end position="183"/>
    </location>
</feature>
<dbReference type="Gene3D" id="3.30.40.10">
    <property type="entry name" value="Zinc/RING finger domain, C3HC4 (zinc finger)"/>
    <property type="match status" value="1"/>
</dbReference>
<evidence type="ECO:0000259" key="6">
    <source>
        <dbReference type="PROSITE" id="PS50235"/>
    </source>
</evidence>
<evidence type="ECO:0000256" key="1">
    <source>
        <dbReference type="ARBA" id="ARBA00022723"/>
    </source>
</evidence>
<dbReference type="AlphaFoldDB" id="A0A166E0R2"/>
<dbReference type="GO" id="GO:0016579">
    <property type="term" value="P:protein deubiquitination"/>
    <property type="evidence" value="ECO:0007669"/>
    <property type="project" value="InterPro"/>
</dbReference>
<dbReference type="InterPro" id="IPR028889">
    <property type="entry name" value="USP"/>
</dbReference>
<proteinExistence type="predicted"/>
<dbReference type="EMBL" id="KV428051">
    <property type="protein sequence ID" value="KZT39094.1"/>
    <property type="molecule type" value="Genomic_DNA"/>
</dbReference>
<gene>
    <name evidence="8" type="ORF">SISSUDRAFT_1020592</name>
</gene>
<dbReference type="PROSITE" id="PS50271">
    <property type="entry name" value="ZF_UBP"/>
    <property type="match status" value="1"/>
</dbReference>
<dbReference type="Proteomes" id="UP000076798">
    <property type="component" value="Unassembled WGS sequence"/>
</dbReference>
<accession>A0A166E0R2</accession>
<dbReference type="InterPro" id="IPR001394">
    <property type="entry name" value="Peptidase_C19_UCH"/>
</dbReference>
<keyword evidence="2 4" id="KW-0863">Zinc-finger</keyword>
<evidence type="ECO:0000313" key="9">
    <source>
        <dbReference type="Proteomes" id="UP000076798"/>
    </source>
</evidence>
<feature type="coiled-coil region" evidence="5">
    <location>
        <begin position="561"/>
        <end position="588"/>
    </location>
</feature>
<reference evidence="8 9" key="1">
    <citation type="journal article" date="2016" name="Mol. Biol. Evol.">
        <title>Comparative Genomics of Early-Diverging Mushroom-Forming Fungi Provides Insights into the Origins of Lignocellulose Decay Capabilities.</title>
        <authorList>
            <person name="Nagy L.G."/>
            <person name="Riley R."/>
            <person name="Tritt A."/>
            <person name="Adam C."/>
            <person name="Daum C."/>
            <person name="Floudas D."/>
            <person name="Sun H."/>
            <person name="Yadav J.S."/>
            <person name="Pangilinan J."/>
            <person name="Larsson K.H."/>
            <person name="Matsuura K."/>
            <person name="Barry K."/>
            <person name="Labutti K."/>
            <person name="Kuo R."/>
            <person name="Ohm R.A."/>
            <person name="Bhattacharya S.S."/>
            <person name="Shirouzu T."/>
            <person name="Yoshinaga Y."/>
            <person name="Martin F.M."/>
            <person name="Grigoriev I.V."/>
            <person name="Hibbett D.S."/>
        </authorList>
    </citation>
    <scope>NUCLEOTIDE SEQUENCE [LARGE SCALE GENOMIC DNA]</scope>
    <source>
        <strain evidence="8 9">HHB10207 ss-3</strain>
    </source>
</reference>
<dbReference type="GO" id="GO:0005829">
    <property type="term" value="C:cytosol"/>
    <property type="evidence" value="ECO:0007669"/>
    <property type="project" value="TreeGrafter"/>
</dbReference>
<dbReference type="GO" id="GO:0008270">
    <property type="term" value="F:zinc ion binding"/>
    <property type="evidence" value="ECO:0007669"/>
    <property type="project" value="UniProtKB-KW"/>
</dbReference>
<evidence type="ECO:0000256" key="2">
    <source>
        <dbReference type="ARBA" id="ARBA00022771"/>
    </source>
</evidence>
<evidence type="ECO:0000256" key="4">
    <source>
        <dbReference type="PROSITE-ProRule" id="PRU00502"/>
    </source>
</evidence>
<dbReference type="InterPro" id="IPR050164">
    <property type="entry name" value="Peptidase_C19"/>
</dbReference>
<dbReference type="PANTHER" id="PTHR24006">
    <property type="entry name" value="UBIQUITIN CARBOXYL-TERMINAL HYDROLASE"/>
    <property type="match status" value="1"/>
</dbReference>
<evidence type="ECO:0000313" key="8">
    <source>
        <dbReference type="EMBL" id="KZT39094.1"/>
    </source>
</evidence>
<dbReference type="GO" id="GO:0005634">
    <property type="term" value="C:nucleus"/>
    <property type="evidence" value="ECO:0007669"/>
    <property type="project" value="TreeGrafter"/>
</dbReference>
<dbReference type="SUPFAM" id="SSF57850">
    <property type="entry name" value="RING/U-box"/>
    <property type="match status" value="1"/>
</dbReference>
<dbReference type="PANTHER" id="PTHR24006:SF937">
    <property type="entry name" value="UBIQUITIN CARBOXYL-TERMINAL HYDROLASE"/>
    <property type="match status" value="1"/>
</dbReference>
<dbReference type="SUPFAM" id="SSF54001">
    <property type="entry name" value="Cysteine proteinases"/>
    <property type="match status" value="1"/>
</dbReference>
<dbReference type="InterPro" id="IPR038765">
    <property type="entry name" value="Papain-like_cys_pep_sf"/>
</dbReference>
<organism evidence="8 9">
    <name type="scientific">Sistotremastrum suecicum HHB10207 ss-3</name>
    <dbReference type="NCBI Taxonomy" id="1314776"/>
    <lineage>
        <taxon>Eukaryota</taxon>
        <taxon>Fungi</taxon>
        <taxon>Dikarya</taxon>
        <taxon>Basidiomycota</taxon>
        <taxon>Agaricomycotina</taxon>
        <taxon>Agaricomycetes</taxon>
        <taxon>Sistotremastrales</taxon>
        <taxon>Sistotremastraceae</taxon>
        <taxon>Sistotremastrum</taxon>
    </lineage>
</organism>
<name>A0A166E0R2_9AGAM</name>
<dbReference type="STRING" id="1314776.A0A166E0R2"/>
<protein>
    <submittedName>
        <fullName evidence="8">Cysteine proteinase</fullName>
    </submittedName>
</protein>
<dbReference type="GO" id="GO:0004843">
    <property type="term" value="F:cysteine-type deubiquitinase activity"/>
    <property type="evidence" value="ECO:0007669"/>
    <property type="project" value="InterPro"/>
</dbReference>
<evidence type="ECO:0000256" key="5">
    <source>
        <dbReference type="SAM" id="Coils"/>
    </source>
</evidence>
<sequence>MEVEVPGNPQAFLPNTDLSLQDDLMSQPVPLTDQIVASPSPPKPPVIIIHEEDSTCSHLVALFTNESAKSALIKKYKSAVTWAASANLHKTQASKHTAKKRRLASPTCDACHVVLTRPVVCLECSFAGCWHNAHAVAHLRVSNHSFAVEAKTGAIFCASCDDFVYSNILDSLYDHINLSAAEKTLKYRDPGKIKEAYRQWSPDQKDQDFLQTSTTEVSSQGRRGLLNLGQTCAMNTILQSFIHNPLLRNYFLSDKHNYKLCLKPKDCMCCEMDKLFTEIFSGDPAPFGPLSILPVMWRGSDSSSSFSEGYAQHDAHEFFISCIQHIHRTFKGSTESSCNCIIHSTFAGALASEIVCGKCHFSSTQVDPMLDISLELKGKDKDSSADEPTLHSCLRRYTRAEKLPPKTYTCSKCGSNSDATKRLSFRKLPPVLAFQLKRFEHKTADKSSAHKITKPVRFPAQCNLAAFTSFGSNSEATSNIGPDILYDYDLFCVVNHEGAMDNGHYTNFARFEDEWYRFDDDKVTHAKLSQVLASNAYMLFYVKRQLDYHPVIRPSYVVSREKEAQREREREKEKLQTLNREIDDDLMRLLT</sequence>
<dbReference type="PROSITE" id="PS00973">
    <property type="entry name" value="USP_2"/>
    <property type="match status" value="1"/>
</dbReference>
<dbReference type="Gene3D" id="3.90.70.10">
    <property type="entry name" value="Cysteine proteinases"/>
    <property type="match status" value="1"/>
</dbReference>
<keyword evidence="5" id="KW-0175">Coiled coil</keyword>
<dbReference type="InterPro" id="IPR001607">
    <property type="entry name" value="Znf_UBP"/>
</dbReference>